<dbReference type="PANTHER" id="PTHR11669:SF8">
    <property type="entry name" value="DNA POLYMERASE III SUBUNIT DELTA"/>
    <property type="match status" value="1"/>
</dbReference>
<evidence type="ECO:0000313" key="1">
    <source>
        <dbReference type="EMBL" id="MBE6833301.1"/>
    </source>
</evidence>
<sequence>MIFEGFFGNDSLRQQLSLALQQDRLPHAVILEGPPGSGKRTLAQILARACVCTAQGERPCGVCPACVKAKAGSHPDIIVESGGTAARSFHVDAVRRVRSDAYIKPNEAARKVYCLFEAQTMSEQAQNALLKILEEPPEGILFILTCPSASALLPTIRSRSLILTLEPREQSGDHPEAQALAAQILRELPLPDESAVLKTCAPLIQNRELLRQVLDRLTMLFRDAAVLRAGGTSLTRDPSAQELARQLTRDRLLALTELSIQTRRRMDQNANNTLLVTVFCAQLRAVAGY</sequence>
<organism evidence="1 2">
    <name type="scientific">Faecalispora sporosphaeroides</name>
    <dbReference type="NCBI Taxonomy" id="1549"/>
    <lineage>
        <taxon>Bacteria</taxon>
        <taxon>Bacillati</taxon>
        <taxon>Bacillota</taxon>
        <taxon>Clostridia</taxon>
        <taxon>Eubacteriales</taxon>
        <taxon>Oscillospiraceae</taxon>
        <taxon>Faecalispora</taxon>
    </lineage>
</organism>
<dbReference type="Proteomes" id="UP000754750">
    <property type="component" value="Unassembled WGS sequence"/>
</dbReference>
<dbReference type="InterPro" id="IPR050238">
    <property type="entry name" value="DNA_Rep/Repair_Clamp_Loader"/>
</dbReference>
<dbReference type="GO" id="GO:0006261">
    <property type="term" value="P:DNA-templated DNA replication"/>
    <property type="evidence" value="ECO:0007669"/>
    <property type="project" value="TreeGrafter"/>
</dbReference>
<dbReference type="Gene3D" id="3.40.50.300">
    <property type="entry name" value="P-loop containing nucleotide triphosphate hydrolases"/>
    <property type="match status" value="1"/>
</dbReference>
<name>A0A928KW86_9FIRM</name>
<accession>A0A928KW86</accession>
<dbReference type="SUPFAM" id="SSF52540">
    <property type="entry name" value="P-loop containing nucleoside triphosphate hydrolases"/>
    <property type="match status" value="1"/>
</dbReference>
<evidence type="ECO:0000313" key="2">
    <source>
        <dbReference type="Proteomes" id="UP000754750"/>
    </source>
</evidence>
<dbReference type="GO" id="GO:0005524">
    <property type="term" value="F:ATP binding"/>
    <property type="evidence" value="ECO:0007669"/>
    <property type="project" value="UniProtKB-KW"/>
</dbReference>
<keyword evidence="1" id="KW-0547">Nucleotide-binding</keyword>
<dbReference type="AlphaFoldDB" id="A0A928KW86"/>
<gene>
    <name evidence="1" type="ORF">E7512_06915</name>
</gene>
<comment type="caution">
    <text evidence="1">The sequence shown here is derived from an EMBL/GenBank/DDBJ whole genome shotgun (WGS) entry which is preliminary data.</text>
</comment>
<dbReference type="Pfam" id="PF13177">
    <property type="entry name" value="DNA_pol3_delta2"/>
    <property type="match status" value="1"/>
</dbReference>
<dbReference type="CDD" id="cd00009">
    <property type="entry name" value="AAA"/>
    <property type="match status" value="1"/>
</dbReference>
<dbReference type="EMBL" id="SVNY01000003">
    <property type="protein sequence ID" value="MBE6833301.1"/>
    <property type="molecule type" value="Genomic_DNA"/>
</dbReference>
<dbReference type="InterPro" id="IPR027417">
    <property type="entry name" value="P-loop_NTPase"/>
</dbReference>
<dbReference type="PANTHER" id="PTHR11669">
    <property type="entry name" value="REPLICATION FACTOR C / DNA POLYMERASE III GAMMA-TAU SUBUNIT"/>
    <property type="match status" value="1"/>
</dbReference>
<dbReference type="RefSeq" id="WP_020072751.1">
    <property type="nucleotide sequence ID" value="NZ_JBKWRC010000002.1"/>
</dbReference>
<reference evidence="1" key="1">
    <citation type="submission" date="2019-04" db="EMBL/GenBank/DDBJ databases">
        <title>Evolution of Biomass-Degrading Anaerobic Consortia Revealed by Metagenomics.</title>
        <authorList>
            <person name="Peng X."/>
        </authorList>
    </citation>
    <scope>NUCLEOTIDE SEQUENCE</scope>
    <source>
        <strain evidence="1">SIG551</strain>
    </source>
</reference>
<protein>
    <submittedName>
        <fullName evidence="1">ATP-binding protein</fullName>
    </submittedName>
</protein>
<keyword evidence="1" id="KW-0067">ATP-binding</keyword>
<proteinExistence type="predicted"/>